<evidence type="ECO:0000313" key="4">
    <source>
        <dbReference type="EMBL" id="NVN19864.1"/>
    </source>
</evidence>
<keyword evidence="1" id="KW-0472">Membrane</keyword>
<gene>
    <name evidence="4" type="ORF">GUA46_16105</name>
</gene>
<dbReference type="Gene3D" id="2.60.120.1440">
    <property type="match status" value="1"/>
</dbReference>
<evidence type="ECO:0000259" key="3">
    <source>
        <dbReference type="Pfam" id="PF16344"/>
    </source>
</evidence>
<evidence type="ECO:0000313" key="5">
    <source>
        <dbReference type="Proteomes" id="UP000558089"/>
    </source>
</evidence>
<organism evidence="4 5">
    <name type="scientific">Flagellimonas chongwuensis</name>
    <dbReference type="NCBI Taxonomy" id="2697365"/>
    <lineage>
        <taxon>Bacteria</taxon>
        <taxon>Pseudomonadati</taxon>
        <taxon>Bacteroidota</taxon>
        <taxon>Flavobacteriia</taxon>
        <taxon>Flavobacteriales</taxon>
        <taxon>Flavobacteriaceae</taxon>
        <taxon>Flagellimonas</taxon>
    </lineage>
</organism>
<dbReference type="Proteomes" id="UP000558089">
    <property type="component" value="Unassembled WGS sequence"/>
</dbReference>
<accession>A0A850NI74</accession>
<dbReference type="InterPro" id="IPR032508">
    <property type="entry name" value="FecR_C"/>
</dbReference>
<keyword evidence="1" id="KW-1133">Transmembrane helix</keyword>
<dbReference type="EMBL" id="WYET01000012">
    <property type="protein sequence ID" value="NVN19864.1"/>
    <property type="molecule type" value="Genomic_DNA"/>
</dbReference>
<dbReference type="InterPro" id="IPR006860">
    <property type="entry name" value="FecR"/>
</dbReference>
<dbReference type="Gene3D" id="3.55.50.30">
    <property type="match status" value="1"/>
</dbReference>
<proteinExistence type="predicted"/>
<dbReference type="Pfam" id="PF04773">
    <property type="entry name" value="FecR"/>
    <property type="match status" value="1"/>
</dbReference>
<evidence type="ECO:0000259" key="2">
    <source>
        <dbReference type="Pfam" id="PF04773"/>
    </source>
</evidence>
<keyword evidence="5" id="KW-1185">Reference proteome</keyword>
<feature type="domain" description="FecR protein" evidence="2">
    <location>
        <begin position="170"/>
        <end position="263"/>
    </location>
</feature>
<dbReference type="GO" id="GO:0016989">
    <property type="term" value="F:sigma factor antagonist activity"/>
    <property type="evidence" value="ECO:0007669"/>
    <property type="project" value="TreeGrafter"/>
</dbReference>
<name>A0A850NI74_9FLAO</name>
<keyword evidence="1" id="KW-0812">Transmembrane</keyword>
<dbReference type="AlphaFoldDB" id="A0A850NI74"/>
<dbReference type="InterPro" id="IPR012373">
    <property type="entry name" value="Ferrdict_sens_TM"/>
</dbReference>
<evidence type="ECO:0000256" key="1">
    <source>
        <dbReference type="SAM" id="Phobius"/>
    </source>
</evidence>
<dbReference type="RefSeq" id="WP_176621341.1">
    <property type="nucleotide sequence ID" value="NZ_WYET01000012.1"/>
</dbReference>
<comment type="caution">
    <text evidence="4">The sequence shown here is derived from an EMBL/GenBank/DDBJ whole genome shotgun (WGS) entry which is preliminary data.</text>
</comment>
<feature type="domain" description="Protein FecR C-terminal" evidence="3">
    <location>
        <begin position="310"/>
        <end position="376"/>
    </location>
</feature>
<dbReference type="PANTHER" id="PTHR30273:SF2">
    <property type="entry name" value="PROTEIN FECR"/>
    <property type="match status" value="1"/>
</dbReference>
<sequence>MQQKETLLTLIKKLKESTGWKDKSDKEFEDFSQELIGRIIEEDLVDESLEFLEGLDVDKDWKSLEARMTKTKVKKLYPKRILKYAAIFVGVVSLGIGFVWIGNQNNDAILSGMDGEYVTLDTGSDRTLIESHGSHAVTLPSGETVAVHNGDTLIYGSNEEIKDFVYNELNIPNGKMFTLVLSDGTKIYLNSGTRIKFPVKFPENGRREVLVYGEAYFDVTKDENRPFVVNSKEVAIEVLGTQFNLSSYDDQNEVATVLVEGSVSLSHAENGKDGILLKPGEKGAWNRGKGIIEVEEVDVSLHTGWVNGEVVFRNAPFTELLASLERTYNVKIENTNDSIIGQTFSARFNRNVEKIEDVLEALRIITPFEYEVVDGKKGKKKDVKIK</sequence>
<dbReference type="Pfam" id="PF16344">
    <property type="entry name" value="FecR_C"/>
    <property type="match status" value="1"/>
</dbReference>
<reference evidence="4 5" key="1">
    <citation type="submission" date="2020-01" db="EMBL/GenBank/DDBJ databases">
        <title>Draft Genome Analysis of Muricauda sp. HICW Isolated from coastal seawater of PR China.</title>
        <authorList>
            <person name="Chen M.-X."/>
        </authorList>
    </citation>
    <scope>NUCLEOTIDE SEQUENCE [LARGE SCALE GENOMIC DNA]</scope>
    <source>
        <strain evidence="4 5">HICW</strain>
    </source>
</reference>
<protein>
    <submittedName>
        <fullName evidence="4">DUF4974 domain-containing protein</fullName>
    </submittedName>
</protein>
<feature type="transmembrane region" description="Helical" evidence="1">
    <location>
        <begin position="81"/>
        <end position="101"/>
    </location>
</feature>
<dbReference type="PANTHER" id="PTHR30273">
    <property type="entry name" value="PERIPLASMIC SIGNAL SENSOR AND SIGMA FACTOR ACTIVATOR FECR-RELATED"/>
    <property type="match status" value="1"/>
</dbReference>